<feature type="coiled-coil region" evidence="1">
    <location>
        <begin position="783"/>
        <end position="810"/>
    </location>
</feature>
<sequence>MKFFRKSAPEKIEQPDSPVPTVSTDITSTTTPSLTPEETARKWFTEKFGTDMPEEVTRMFRQIAQAEAKRQKAGEQVLDPNELKRIQDSIRLYKTKLTNITQTLNGLQAQKEWLHKFKELNATLEKYRQAFFESNKNYSAHLKEIKELERFETFEAVQGNYQRIKAKENVLQFIRKGSAWHAEKLTEALSADKENQKKAETENKKYQEAWHNLQQIQKTLAEGYRLQAALRFHETDLKELSDYKERIEQALSTVQKQGKETAEELKKNKEQAAQQQQQLQNLESQQYMLERGEAIQTRLNFLQSRKKRKEQLQAVLERTLRKQHEQDEKLNKLFLSSQGIDAQINTLQSELQVHQKSIVGMNSYNLQQRAMDLKSKKEMLTNATRLWKQIAEGYNRVDEKSQEIMRMRHHNDALKAQIAKLEPETAGLQRQCEELKYAYTLSKSQDVMQLRKDLQEGVSCSVCGATHHPYHSDTLLEQSKLIGEIKIEFEQAATELKHKQSLLDELRREQAVEEGRIEMCHQALETYKQILQDHVAHWEDFVALDRSFKDCSASTNFEGRRIMLQQLMEKTGVDAEDAQKELDTFNYHQSNINALNEKIALKEQEKDEIAVRLNEVNTGCQVVAYRVEQLQQSLSRTNGQYSELFEEIDKMMAISNWYKVWTEKPENLRIYIQQQMERWFSLKKDMAETKNETIRLQTLQETTDRYIQALCKQRDFINGKIERMSEYRNQIHEQLYKMFREGDVEDYNKTVFDTLCSLEEQKEEARHKADETHAQAARHQGYNQRMNDTAQELETQIAQERSELDIWIRKYNALHSPVQFSELEQTFNSTTDWNALRQEIRTLTLHNMLAEARADEARLALAAHQVNALSQGQDKEDRTAALNTEIARLESEQDNILVQIAGCQAKLEAHETGLRKLAAGQDSSIIS</sequence>
<dbReference type="EMBL" id="CACRUT010000005">
    <property type="protein sequence ID" value="VYT72849.1"/>
    <property type="molecule type" value="Genomic_DNA"/>
</dbReference>
<gene>
    <name evidence="3" type="primary">smc_2</name>
    <name evidence="3" type="ORF">PCLFYP37_00970</name>
</gene>
<feature type="coiled-coil region" evidence="1">
    <location>
        <begin position="182"/>
        <end position="322"/>
    </location>
</feature>
<accession>A0A6N2Z0H3</accession>
<evidence type="ECO:0000313" key="3">
    <source>
        <dbReference type="EMBL" id="VYT72849.1"/>
    </source>
</evidence>
<evidence type="ECO:0000256" key="2">
    <source>
        <dbReference type="SAM" id="MobiDB-lite"/>
    </source>
</evidence>
<feature type="coiled-coil region" evidence="1">
    <location>
        <begin position="592"/>
        <end position="647"/>
    </location>
</feature>
<dbReference type="AlphaFoldDB" id="A0A6N2Z0H3"/>
<reference evidence="3" key="1">
    <citation type="submission" date="2019-11" db="EMBL/GenBank/DDBJ databases">
        <authorList>
            <person name="Feng L."/>
        </authorList>
    </citation>
    <scope>NUCLEOTIDE SEQUENCE</scope>
    <source>
        <strain evidence="3">PclaraLFYP37</strain>
    </source>
</reference>
<feature type="compositionally biased region" description="Low complexity" evidence="2">
    <location>
        <begin position="19"/>
        <end position="35"/>
    </location>
</feature>
<keyword evidence="1" id="KW-0175">Coiled coil</keyword>
<dbReference type="RefSeq" id="WP_412443144.1">
    <property type="nucleotide sequence ID" value="NZ_CACRUT010000005.1"/>
</dbReference>
<feature type="region of interest" description="Disordered" evidence="2">
    <location>
        <begin position="1"/>
        <end position="35"/>
    </location>
</feature>
<proteinExistence type="predicted"/>
<name>A0A6N2Z0H3_9BACT</name>
<organism evidence="3">
    <name type="scientific">Paraprevotella clara</name>
    <dbReference type="NCBI Taxonomy" id="454154"/>
    <lineage>
        <taxon>Bacteria</taxon>
        <taxon>Pseudomonadati</taxon>
        <taxon>Bacteroidota</taxon>
        <taxon>Bacteroidia</taxon>
        <taxon>Bacteroidales</taxon>
        <taxon>Prevotellaceae</taxon>
        <taxon>Paraprevotella</taxon>
    </lineage>
</organism>
<protein>
    <submittedName>
        <fullName evidence="3">Chromosome partition protein Smc</fullName>
    </submittedName>
</protein>
<evidence type="ECO:0000256" key="1">
    <source>
        <dbReference type="SAM" id="Coils"/>
    </source>
</evidence>